<reference evidence="3 4" key="1">
    <citation type="journal article" date="2014" name="BMC Genomics">
        <title>Genome sequencing of four Aureobasidium pullulans varieties: biotechnological potential, stress tolerance, and description of new species.</title>
        <authorList>
            <person name="Gostin Ar C."/>
            <person name="Ohm R.A."/>
            <person name="Kogej T."/>
            <person name="Sonjak S."/>
            <person name="Turk M."/>
            <person name="Zajc J."/>
            <person name="Zalar P."/>
            <person name="Grube M."/>
            <person name="Sun H."/>
            <person name="Han J."/>
            <person name="Sharma A."/>
            <person name="Chiniquy J."/>
            <person name="Ngan C.Y."/>
            <person name="Lipzen A."/>
            <person name="Barry K."/>
            <person name="Grigoriev I.V."/>
            <person name="Gunde-Cimerman N."/>
        </authorList>
    </citation>
    <scope>NUCLEOTIDE SEQUENCE [LARGE SCALE GENOMIC DNA]</scope>
    <source>
        <strain evidence="3 4">EXF-2481</strain>
    </source>
</reference>
<dbReference type="AlphaFoldDB" id="A0A074ZPD0"/>
<proteinExistence type="predicted"/>
<sequence>MARYVDDVEARAIQKDGTSLNRIRLPPNPSPNTQWIGGYKLASGSNGIANIWVLVDNDTRKAINHAVIKDAFEGNVAIAETGLYKGIYRNLRDKGLDFGADPGAEIGHARPEFRFQKEAYLQGLMTEPKATEEIFSIPLWGYSRQKQNYKDIFPYHYHWRLYMPLYDYGDLDTIMKAHRHKRKGIPEPFIWHFLCCMMKAARQLETQAQSHGFARESDVIIPFDMKPKNIFLAPPDSNSSFPAYPRPHIADLGGGCITRDGDVENQQHKQRWAYTPGFLAPEMWRPSSDPHRRAPPNGRILPEGTLRGTHTTVWQIARVAEMLVKLERHPQNIDYQIGSPDWKMKPNVLTDIGPHPGQNYSMTLRKLVDTCLNFRPEARGTPQQVLDYIEDYGLAECQGMDTFGSDMWFVDQQHLKDTAPPPPYRLARHALDAAEIEKARRIEHARPYLRAWGPEKTRQFIDLGGLPLESLEVEYSGNAHWWITDPQDLVDDNGGPVIPYDRL</sequence>
<dbReference type="RefSeq" id="XP_013348656.1">
    <property type="nucleotide sequence ID" value="XM_013493202.1"/>
</dbReference>
<dbReference type="InterPro" id="IPR000719">
    <property type="entry name" value="Prot_kinase_dom"/>
</dbReference>
<dbReference type="HOGENOM" id="CLU_030351_0_0_1"/>
<dbReference type="OrthoDB" id="310217at2759"/>
<dbReference type="PANTHER" id="PTHR44305">
    <property type="entry name" value="SI:DKEY-192D15.2-RELATED"/>
    <property type="match status" value="1"/>
</dbReference>
<name>A0A074ZPD0_AURSE</name>
<dbReference type="GO" id="GO:0004672">
    <property type="term" value="F:protein kinase activity"/>
    <property type="evidence" value="ECO:0007669"/>
    <property type="project" value="InterPro"/>
</dbReference>
<protein>
    <recommendedName>
        <fullName evidence="2">Protein kinase domain-containing protein</fullName>
    </recommendedName>
</protein>
<dbReference type="Gene3D" id="1.10.510.10">
    <property type="entry name" value="Transferase(Phosphotransferase) domain 1"/>
    <property type="match status" value="1"/>
</dbReference>
<keyword evidence="4" id="KW-1185">Reference proteome</keyword>
<dbReference type="PROSITE" id="PS50011">
    <property type="entry name" value="PROTEIN_KINASE_DOM"/>
    <property type="match status" value="1"/>
</dbReference>
<dbReference type="EMBL" id="KL584749">
    <property type="protein sequence ID" value="KER00162.1"/>
    <property type="molecule type" value="Genomic_DNA"/>
</dbReference>
<dbReference type="SUPFAM" id="SSF56112">
    <property type="entry name" value="Protein kinase-like (PK-like)"/>
    <property type="match status" value="1"/>
</dbReference>
<organism evidence="3 4">
    <name type="scientific">Aureobasidium subglaciale (strain EXF-2481)</name>
    <name type="common">Aureobasidium pullulans var. subglaciale</name>
    <dbReference type="NCBI Taxonomy" id="1043005"/>
    <lineage>
        <taxon>Eukaryota</taxon>
        <taxon>Fungi</taxon>
        <taxon>Dikarya</taxon>
        <taxon>Ascomycota</taxon>
        <taxon>Pezizomycotina</taxon>
        <taxon>Dothideomycetes</taxon>
        <taxon>Dothideomycetidae</taxon>
        <taxon>Dothideales</taxon>
        <taxon>Saccotheciaceae</taxon>
        <taxon>Aureobasidium</taxon>
    </lineage>
</organism>
<evidence type="ECO:0000313" key="4">
    <source>
        <dbReference type="Proteomes" id="UP000030641"/>
    </source>
</evidence>
<dbReference type="InterPro" id="IPR053083">
    <property type="entry name" value="TF_kinase-domain_protein"/>
</dbReference>
<feature type="region of interest" description="Disordered" evidence="1">
    <location>
        <begin position="286"/>
        <end position="305"/>
    </location>
</feature>
<accession>A0A074ZPD0</accession>
<gene>
    <name evidence="3" type="ORF">AUEXF2481DRAFT_119817</name>
</gene>
<dbReference type="GO" id="GO:0005524">
    <property type="term" value="F:ATP binding"/>
    <property type="evidence" value="ECO:0007669"/>
    <property type="project" value="InterPro"/>
</dbReference>
<evidence type="ECO:0000313" key="3">
    <source>
        <dbReference type="EMBL" id="KER00162.1"/>
    </source>
</evidence>
<dbReference type="SMART" id="SM00220">
    <property type="entry name" value="S_TKc"/>
    <property type="match status" value="1"/>
</dbReference>
<dbReference type="GeneID" id="25361968"/>
<dbReference type="STRING" id="1043005.A0A074ZPD0"/>
<feature type="domain" description="Protein kinase" evidence="2">
    <location>
        <begin position="35"/>
        <end position="393"/>
    </location>
</feature>
<dbReference type="InterPro" id="IPR011009">
    <property type="entry name" value="Kinase-like_dom_sf"/>
</dbReference>
<evidence type="ECO:0000259" key="2">
    <source>
        <dbReference type="PROSITE" id="PS50011"/>
    </source>
</evidence>
<evidence type="ECO:0000256" key="1">
    <source>
        <dbReference type="SAM" id="MobiDB-lite"/>
    </source>
</evidence>
<dbReference type="InParanoid" id="A0A074ZPD0"/>
<dbReference type="Proteomes" id="UP000030641">
    <property type="component" value="Unassembled WGS sequence"/>
</dbReference>